<name>A0A558C8I9_9PSEU</name>
<dbReference type="PANTHER" id="PTHR41878:SF1">
    <property type="entry name" value="TNPR PROTEIN"/>
    <property type="match status" value="1"/>
</dbReference>
<comment type="caution">
    <text evidence="3">The sequence shown here is derived from an EMBL/GenBank/DDBJ whole genome shotgun (WGS) entry which is preliminary data.</text>
</comment>
<reference evidence="3 4" key="2">
    <citation type="submission" date="2019-08" db="EMBL/GenBank/DDBJ databases">
        <title>Amycolatopsis acidicola sp. nov., isolated from peat swamp forest soil.</title>
        <authorList>
            <person name="Srisuk N."/>
        </authorList>
    </citation>
    <scope>NUCLEOTIDE SEQUENCE [LARGE SCALE GENOMIC DNA]</scope>
    <source>
        <strain evidence="3 4">TBRC 6029</strain>
    </source>
</reference>
<evidence type="ECO:0000259" key="2">
    <source>
        <dbReference type="Pfam" id="PF07929"/>
    </source>
</evidence>
<dbReference type="SUPFAM" id="SSF159941">
    <property type="entry name" value="MM3350-like"/>
    <property type="match status" value="1"/>
</dbReference>
<proteinExistence type="predicted"/>
<sequence>MTAKKVLRRSDVPEAGRVLGVAVPRQVRTAADVPSLHRPWTAAVGAGLLEITRDRAVTGPALSGWGCAADDDVLDRWARALAAVLADTFNDDGDGAEALRIGKLALTLLAAEPAPVGAELLTAIHGAIINGGYALYRTFNRGFGERRPAEVVLELLAAFGAVTGESGQWRISPLGRRGLQILDSRGVELLAAPGAPAESGGICQLKITLSRMRPAPWRRVLVPASATLGDLHAIIQIAFAWDDDHLHAFTVGQRQYGDPYFNMPYDEEETTLAGVFDRGRRSISYVYDFGDDWYHDIKLERLVEPDPAIGYPVCVAGRGDVPVEDRGESCGEDCAEHCGEDEPAWTPFDQTDINARLGQWESLKDARQLRNDVEAILADAQGEAEEMTAFRSALEEEISFPVPAMLLGAPVIVDGLTEDEATLELRARCRGNGTDELVSFADLDFWPGTVEAWLQAGYLAYLDRKFGPLTRPTGWGGVDRPDLTRMCE</sequence>
<evidence type="ECO:0000256" key="1">
    <source>
        <dbReference type="SAM" id="Coils"/>
    </source>
</evidence>
<keyword evidence="1" id="KW-0175">Coiled coil</keyword>
<dbReference type="InterPro" id="IPR012912">
    <property type="entry name" value="Plasmid_pRiA4b_Orf3-like"/>
</dbReference>
<evidence type="ECO:0000313" key="3">
    <source>
        <dbReference type="EMBL" id="TVT45095.1"/>
    </source>
</evidence>
<gene>
    <name evidence="3" type="ORF">FNH05_20815</name>
</gene>
<dbReference type="Proteomes" id="UP000320011">
    <property type="component" value="Unassembled WGS sequence"/>
</dbReference>
<dbReference type="InterPro" id="IPR024047">
    <property type="entry name" value="MM3350-like_sf"/>
</dbReference>
<feature type="coiled-coil region" evidence="1">
    <location>
        <begin position="363"/>
        <end position="397"/>
    </location>
</feature>
<organism evidence="3 4">
    <name type="scientific">Amycolatopsis rhizosphaerae</name>
    <dbReference type="NCBI Taxonomy" id="2053003"/>
    <lineage>
        <taxon>Bacteria</taxon>
        <taxon>Bacillati</taxon>
        <taxon>Actinomycetota</taxon>
        <taxon>Actinomycetes</taxon>
        <taxon>Pseudonocardiales</taxon>
        <taxon>Pseudonocardiaceae</taxon>
        <taxon>Amycolatopsis</taxon>
    </lineage>
</organism>
<protein>
    <submittedName>
        <fullName evidence="3">Plasmid pRiA4b ORF-3 family protein</fullName>
    </submittedName>
</protein>
<accession>A0A558C8I9</accession>
<dbReference type="OrthoDB" id="9816539at2"/>
<dbReference type="PANTHER" id="PTHR41878">
    <property type="entry name" value="LEXA REPRESSOR-RELATED"/>
    <property type="match status" value="1"/>
</dbReference>
<dbReference type="AlphaFoldDB" id="A0A558C8I9"/>
<reference evidence="3 4" key="1">
    <citation type="submission" date="2019-07" db="EMBL/GenBank/DDBJ databases">
        <authorList>
            <person name="Duangmal K."/>
            <person name="Teo W.F.A."/>
        </authorList>
    </citation>
    <scope>NUCLEOTIDE SEQUENCE [LARGE SCALE GENOMIC DNA]</scope>
    <source>
        <strain evidence="3 4">TBRC 6029</strain>
    </source>
</reference>
<feature type="domain" description="Plasmid pRiA4b Orf3-like" evidence="2">
    <location>
        <begin position="202"/>
        <end position="329"/>
    </location>
</feature>
<keyword evidence="4" id="KW-1185">Reference proteome</keyword>
<dbReference type="Gene3D" id="3.10.290.30">
    <property type="entry name" value="MM3350-like"/>
    <property type="match status" value="1"/>
</dbReference>
<dbReference type="EMBL" id="VJWX01000216">
    <property type="protein sequence ID" value="TVT45095.1"/>
    <property type="molecule type" value="Genomic_DNA"/>
</dbReference>
<dbReference type="Pfam" id="PF07929">
    <property type="entry name" value="PRiA4_ORF3"/>
    <property type="match status" value="1"/>
</dbReference>
<evidence type="ECO:0000313" key="4">
    <source>
        <dbReference type="Proteomes" id="UP000320011"/>
    </source>
</evidence>